<comment type="catalytic activity">
    <reaction evidence="6 7">
        <text>[phosphate](n) + ATP = [phosphate](n+1) + ADP</text>
        <dbReference type="Rhea" id="RHEA:19573"/>
        <dbReference type="Rhea" id="RHEA-COMP:9859"/>
        <dbReference type="Rhea" id="RHEA-COMP:14280"/>
        <dbReference type="ChEBI" id="CHEBI:16838"/>
        <dbReference type="ChEBI" id="CHEBI:30616"/>
        <dbReference type="ChEBI" id="CHEBI:456216"/>
        <dbReference type="EC" id="2.7.4.1"/>
    </reaction>
</comment>
<dbReference type="NCBIfam" id="TIGR03705">
    <property type="entry name" value="poly_P_kin"/>
    <property type="match status" value="1"/>
</dbReference>
<dbReference type="SUPFAM" id="SSF143724">
    <property type="entry name" value="PHP14-like"/>
    <property type="match status" value="1"/>
</dbReference>
<feature type="binding site" evidence="6">
    <location>
        <position position="474"/>
    </location>
    <ligand>
        <name>ATP</name>
        <dbReference type="ChEBI" id="CHEBI:30616"/>
    </ligand>
</feature>
<evidence type="ECO:0000259" key="9">
    <source>
        <dbReference type="Pfam" id="PF13089"/>
    </source>
</evidence>
<evidence type="ECO:0000256" key="2">
    <source>
        <dbReference type="ARBA" id="ARBA00022679"/>
    </source>
</evidence>
<comment type="PTM">
    <text evidence="6 7">An intermediate of this reaction is the autophosphorylated ppk in which a phosphate is covalently linked to a histidine residue through a N-P bond.</text>
</comment>
<dbReference type="SUPFAM" id="SSF56024">
    <property type="entry name" value="Phospholipase D/nuclease"/>
    <property type="match status" value="2"/>
</dbReference>
<dbReference type="InterPro" id="IPR024953">
    <property type="entry name" value="PP_kinase_middle"/>
</dbReference>
<evidence type="ECO:0000259" key="8">
    <source>
        <dbReference type="Pfam" id="PF02503"/>
    </source>
</evidence>
<dbReference type="InterPro" id="IPR025198">
    <property type="entry name" value="PPK_N_dom"/>
</dbReference>
<gene>
    <name evidence="12" type="primary">ppk1</name>
    <name evidence="6" type="synonym">ppk</name>
    <name evidence="12" type="ORF">ACFPP7_15725</name>
</gene>
<keyword evidence="13" id="KW-1185">Reference proteome</keyword>
<dbReference type="InterPro" id="IPR041108">
    <property type="entry name" value="PP_kinase_C_1"/>
</dbReference>
<sequence>MPASPVPLTAAAPVIQFLDRDHGILAFNERVLDWARRADVPLLERLRFLCIVSSNLDEFFEVRTAPHLTAAQSSEQKGVYTAQSFQALSAATHDMVARQYALYNNELLPAFERQGIRIISHGARNPAQRRWVKDYFERQVRPLLIPVGLDPSHPFPQVANKSLNFIVRLSGYDAFGRQNDIAIVKVPRVLPRLIEMPGQDGKKGTLFVLLSSVIRSHLAELFPGRGVEQFSQFRVTRHSDLAVDEDDVKNLRMALRQGLEQRHYGQAVRLEVSAGCSEYLSGFLLKQFNLPALALYRVNGPVNLVRLTQLVDLVNDPKLLFPRYSGCYPMQLQPGQSFFERLKQGDVSSHQPFESFDGVLDFLREAVNDPQVLAIKQTIYRTGTDSELMLLLREAVRRGKEVTVVVELKARFDEEANINWAEMLESIGAQVVYGVVGLKTHAKMLLVTRREGRRLRRYAHLSTGNYNPRTARLYTDLSYLTAEPLMTADIDNVFVHLASQSRLPKLNHLWLAPFQLHRKLLDKIDSLGEAALQGKDTRIVVKMNALTDEDLILALVRAGQRGVKIDLIVRGGCMLPAQVPGVTDNIRVRSVIGRFLEHSRVFYFRCAEEEALYLSSADWMNRNMLRRIELAWPVNDPAIRQRIVDECLVAYLNDGCDAWDLQPDGTYARVNPPDPAQRHGAQSALMARYSGSLQQEK</sequence>
<dbReference type="NCBIfam" id="NF003918">
    <property type="entry name" value="PRK05443.1-2"/>
    <property type="match status" value="1"/>
</dbReference>
<dbReference type="InterPro" id="IPR003414">
    <property type="entry name" value="PP_kinase"/>
</dbReference>
<dbReference type="EC" id="2.7.4.1" evidence="6 7"/>
<dbReference type="GO" id="GO:0008976">
    <property type="term" value="F:polyphosphate kinase activity"/>
    <property type="evidence" value="ECO:0007669"/>
    <property type="project" value="UniProtKB-EC"/>
</dbReference>
<keyword evidence="5 6" id="KW-0067">ATP-binding</keyword>
<dbReference type="EMBL" id="JBHSMX010000024">
    <property type="protein sequence ID" value="MFC5522349.1"/>
    <property type="molecule type" value="Genomic_DNA"/>
</dbReference>
<feature type="active site" description="Phosphohistidine intermediate" evidence="6">
    <location>
        <position position="441"/>
    </location>
</feature>
<dbReference type="HAMAP" id="MF_00347">
    <property type="entry name" value="Polyphosphate_kinase"/>
    <property type="match status" value="1"/>
</dbReference>
<dbReference type="Proteomes" id="UP001596084">
    <property type="component" value="Unassembled WGS sequence"/>
</dbReference>
<dbReference type="Gene3D" id="1.20.58.310">
    <property type="entry name" value="Polyphosphate kinase N-terminal domain"/>
    <property type="match status" value="1"/>
</dbReference>
<dbReference type="Pfam" id="PF13090">
    <property type="entry name" value="PP_kinase_C"/>
    <property type="match status" value="1"/>
</dbReference>
<dbReference type="Pfam" id="PF17941">
    <property type="entry name" value="PP_kinase_C_1"/>
    <property type="match status" value="1"/>
</dbReference>
<feature type="binding site" evidence="6">
    <location>
        <position position="411"/>
    </location>
    <ligand>
        <name>Mg(2+)</name>
        <dbReference type="ChEBI" id="CHEBI:18420"/>
    </ligand>
</feature>
<evidence type="ECO:0000313" key="13">
    <source>
        <dbReference type="Proteomes" id="UP001596084"/>
    </source>
</evidence>
<evidence type="ECO:0000256" key="5">
    <source>
        <dbReference type="ARBA" id="ARBA00022840"/>
    </source>
</evidence>
<feature type="binding site" evidence="6">
    <location>
        <position position="598"/>
    </location>
    <ligand>
        <name>ATP</name>
        <dbReference type="ChEBI" id="CHEBI:30616"/>
    </ligand>
</feature>
<evidence type="ECO:0000259" key="11">
    <source>
        <dbReference type="Pfam" id="PF17941"/>
    </source>
</evidence>
<dbReference type="PANTHER" id="PTHR30218:SF0">
    <property type="entry name" value="POLYPHOSPHATE KINASE"/>
    <property type="match status" value="1"/>
</dbReference>
<keyword evidence="6" id="KW-0460">Magnesium</keyword>
<dbReference type="Pfam" id="PF02503">
    <property type="entry name" value="PP_kinase"/>
    <property type="match status" value="1"/>
</dbReference>
<reference evidence="13" key="1">
    <citation type="journal article" date="2019" name="Int. J. Syst. Evol. Microbiol.">
        <title>The Global Catalogue of Microorganisms (GCM) 10K type strain sequencing project: providing services to taxonomists for standard genome sequencing and annotation.</title>
        <authorList>
            <consortium name="The Broad Institute Genomics Platform"/>
            <consortium name="The Broad Institute Genome Sequencing Center for Infectious Disease"/>
            <person name="Wu L."/>
            <person name="Ma J."/>
        </authorList>
    </citation>
    <scope>NUCLEOTIDE SEQUENCE [LARGE SCALE GENOMIC DNA]</scope>
    <source>
        <strain evidence="13">CGMCC 4.7277</strain>
    </source>
</reference>
<feature type="binding site" evidence="6">
    <location>
        <position position="55"/>
    </location>
    <ligand>
        <name>ATP</name>
        <dbReference type="ChEBI" id="CHEBI:30616"/>
    </ligand>
</feature>
<evidence type="ECO:0000256" key="3">
    <source>
        <dbReference type="ARBA" id="ARBA00022741"/>
    </source>
</evidence>
<dbReference type="Gene3D" id="3.30.870.10">
    <property type="entry name" value="Endonuclease Chain A"/>
    <property type="match status" value="2"/>
</dbReference>
<dbReference type="Pfam" id="PF13089">
    <property type="entry name" value="PP_kinase_N"/>
    <property type="match status" value="1"/>
</dbReference>
<feature type="binding site" evidence="6">
    <location>
        <position position="570"/>
    </location>
    <ligand>
        <name>ATP</name>
        <dbReference type="ChEBI" id="CHEBI:30616"/>
    </ligand>
</feature>
<comment type="similarity">
    <text evidence="6 7">Belongs to the polyphosphate kinase 1 (PPK1) family.</text>
</comment>
<organism evidence="12 13">
    <name type="scientific">Polaromonas jejuensis</name>
    <dbReference type="NCBI Taxonomy" id="457502"/>
    <lineage>
        <taxon>Bacteria</taxon>
        <taxon>Pseudomonadati</taxon>
        <taxon>Pseudomonadota</taxon>
        <taxon>Betaproteobacteria</taxon>
        <taxon>Burkholderiales</taxon>
        <taxon>Comamonadaceae</taxon>
        <taxon>Polaromonas</taxon>
    </lineage>
</organism>
<protein>
    <recommendedName>
        <fullName evidence="6 7">Polyphosphate kinase</fullName>
        <ecNumber evidence="6 7">2.7.4.1</ecNumber>
    </recommendedName>
    <alternativeName>
        <fullName evidence="6">ATP-polyphosphate phosphotransferase</fullName>
    </alternativeName>
    <alternativeName>
        <fullName evidence="6">Polyphosphoric acid kinase</fullName>
    </alternativeName>
</protein>
<comment type="cofactor">
    <cofactor evidence="6">
        <name>Mg(2+)</name>
        <dbReference type="ChEBI" id="CHEBI:18420"/>
    </cofactor>
</comment>
<proteinExistence type="inferred from homology"/>
<feature type="domain" description="Polyphosphate kinase N-terminal" evidence="9">
    <location>
        <begin position="17"/>
        <end position="119"/>
    </location>
</feature>
<evidence type="ECO:0000256" key="1">
    <source>
        <dbReference type="ARBA" id="ARBA00022553"/>
    </source>
</evidence>
<evidence type="ECO:0000256" key="7">
    <source>
        <dbReference type="RuleBase" id="RU003800"/>
    </source>
</evidence>
<dbReference type="SUPFAM" id="SSF140356">
    <property type="entry name" value="PPK N-terminal domain-like"/>
    <property type="match status" value="1"/>
</dbReference>
<comment type="function">
    <text evidence="6 7">Catalyzes the reversible transfer of the terminal phosphate of ATP to form a long-chain polyphosphate (polyP).</text>
</comment>
<keyword evidence="1 6" id="KW-0597">Phosphoprotein</keyword>
<feature type="domain" description="Polyphosphate kinase C-terminal" evidence="11">
    <location>
        <begin position="338"/>
        <end position="501"/>
    </location>
</feature>
<dbReference type="CDD" id="cd09168">
    <property type="entry name" value="PLDc_PaPPK1_C2_like"/>
    <property type="match status" value="1"/>
</dbReference>
<dbReference type="PANTHER" id="PTHR30218">
    <property type="entry name" value="POLYPHOSPHATE KINASE"/>
    <property type="match status" value="1"/>
</dbReference>
<keyword evidence="3 6" id="KW-0547">Nucleotide-binding</keyword>
<dbReference type="Gene3D" id="3.30.1840.10">
    <property type="entry name" value="Polyphosphate kinase middle domain"/>
    <property type="match status" value="1"/>
</dbReference>
<dbReference type="InterPro" id="IPR036832">
    <property type="entry name" value="PPK_N_dom_sf"/>
</dbReference>
<evidence type="ECO:0000256" key="6">
    <source>
        <dbReference type="HAMAP-Rule" id="MF_00347"/>
    </source>
</evidence>
<dbReference type="RefSeq" id="WP_068832444.1">
    <property type="nucleotide sequence ID" value="NZ_JBHSMX010000024.1"/>
</dbReference>
<dbReference type="PIRSF" id="PIRSF015589">
    <property type="entry name" value="PP_kinase"/>
    <property type="match status" value="1"/>
</dbReference>
<feature type="domain" description="Polyphosphate kinase C-terminal" evidence="10">
    <location>
        <begin position="509"/>
        <end position="679"/>
    </location>
</feature>
<keyword evidence="2 6" id="KW-0808">Transferase</keyword>
<comment type="caution">
    <text evidence="12">The sequence shown here is derived from an EMBL/GenBank/DDBJ whole genome shotgun (WGS) entry which is preliminary data.</text>
</comment>
<dbReference type="InterPro" id="IPR036830">
    <property type="entry name" value="PP_kinase_middle_dom_sf"/>
</dbReference>
<feature type="domain" description="Polyphosphate kinase middle" evidence="8">
    <location>
        <begin position="128"/>
        <end position="310"/>
    </location>
</feature>
<keyword evidence="4 6" id="KW-0418">Kinase</keyword>
<name>A0ABW0QDQ7_9BURK</name>
<keyword evidence="6" id="KW-0479">Metal-binding</keyword>
<evidence type="ECO:0000256" key="4">
    <source>
        <dbReference type="ARBA" id="ARBA00022777"/>
    </source>
</evidence>
<evidence type="ECO:0000259" key="10">
    <source>
        <dbReference type="Pfam" id="PF13090"/>
    </source>
</evidence>
<evidence type="ECO:0000313" key="12">
    <source>
        <dbReference type="EMBL" id="MFC5522349.1"/>
    </source>
</evidence>
<dbReference type="NCBIfam" id="NF003921">
    <property type="entry name" value="PRK05443.2-2"/>
    <property type="match status" value="1"/>
</dbReference>
<accession>A0ABW0QDQ7</accession>
<dbReference type="InterPro" id="IPR025200">
    <property type="entry name" value="PPK_C_dom2"/>
</dbReference>
<feature type="binding site" evidence="6">
    <location>
        <position position="381"/>
    </location>
    <ligand>
        <name>Mg(2+)</name>
        <dbReference type="ChEBI" id="CHEBI:18420"/>
    </ligand>
</feature>